<gene>
    <name evidence="2" type="ORF">JF535_13335</name>
</gene>
<comment type="caution">
    <text evidence="2">The sequence shown here is derived from an EMBL/GenBank/DDBJ whole genome shotgun (WGS) entry which is preliminary data.</text>
</comment>
<evidence type="ECO:0000313" key="3">
    <source>
        <dbReference type="Proteomes" id="UP000664293"/>
    </source>
</evidence>
<protein>
    <recommendedName>
        <fullName evidence="1">dATP/dGTP diphosphohydrolase N-terminal domain-containing protein</fullName>
    </recommendedName>
</protein>
<accession>A0ABS3E964</accession>
<sequence length="95" mass="10962">MKHDHGKPQWNLLPWHGVEEVVEVLTFGAKKYAPDNWRHVTDARGRYSAAALRHISAFMQGQERDEETDLHHLAHATCCLLFLLEILQFQEADGE</sequence>
<evidence type="ECO:0000259" key="1">
    <source>
        <dbReference type="Pfam" id="PF18909"/>
    </source>
</evidence>
<reference evidence="2 3" key="1">
    <citation type="submission" date="2020-12" db="EMBL/GenBank/DDBJ databases">
        <title>Oil enriched cultivation method for isolating marine PHA-producing bacteria.</title>
        <authorList>
            <person name="Zheng W."/>
            <person name="Yu S."/>
            <person name="Huang Y."/>
        </authorList>
    </citation>
    <scope>NUCLEOTIDE SEQUENCE [LARGE SCALE GENOMIC DNA]</scope>
    <source>
        <strain evidence="2 3">SN0-2</strain>
    </source>
</reference>
<keyword evidence="3" id="KW-1185">Reference proteome</keyword>
<proteinExistence type="predicted"/>
<dbReference type="RefSeq" id="WP_207002948.1">
    <property type="nucleotide sequence ID" value="NZ_JAEKJR010000002.1"/>
</dbReference>
<feature type="domain" description="dATP/dGTP diphosphohydrolase N-terminal" evidence="1">
    <location>
        <begin position="2"/>
        <end position="89"/>
    </location>
</feature>
<evidence type="ECO:0000313" key="2">
    <source>
        <dbReference type="EMBL" id="MBN8431835.1"/>
    </source>
</evidence>
<dbReference type="Pfam" id="PF18909">
    <property type="entry name" value="dGTP_diPhyd_N"/>
    <property type="match status" value="1"/>
</dbReference>
<dbReference type="EMBL" id="JAEKJR010000002">
    <property type="protein sequence ID" value="MBN8431835.1"/>
    <property type="molecule type" value="Genomic_DNA"/>
</dbReference>
<organism evidence="2 3">
    <name type="scientific">Microbulbifer salipaludis</name>
    <dbReference type="NCBI Taxonomy" id="187980"/>
    <lineage>
        <taxon>Bacteria</taxon>
        <taxon>Pseudomonadati</taxon>
        <taxon>Pseudomonadota</taxon>
        <taxon>Gammaproteobacteria</taxon>
        <taxon>Cellvibrionales</taxon>
        <taxon>Microbulbiferaceae</taxon>
        <taxon>Microbulbifer</taxon>
    </lineage>
</organism>
<dbReference type="Proteomes" id="UP000664293">
    <property type="component" value="Unassembled WGS sequence"/>
</dbReference>
<name>A0ABS3E964_9GAMM</name>
<dbReference type="InterPro" id="IPR044038">
    <property type="entry name" value="dATP/dGTP_diPOhydrolase_N"/>
</dbReference>